<feature type="compositionally biased region" description="Basic and acidic residues" evidence="1">
    <location>
        <begin position="25"/>
        <end position="34"/>
    </location>
</feature>
<feature type="region of interest" description="Disordered" evidence="1">
    <location>
        <begin position="25"/>
        <end position="68"/>
    </location>
</feature>
<evidence type="ECO:0000313" key="2">
    <source>
        <dbReference type="EMBL" id="GAA3753405.1"/>
    </source>
</evidence>
<keyword evidence="3" id="KW-1185">Reference proteome</keyword>
<reference evidence="3" key="1">
    <citation type="journal article" date="2019" name="Int. J. Syst. Evol. Microbiol.">
        <title>The Global Catalogue of Microorganisms (GCM) 10K type strain sequencing project: providing services to taxonomists for standard genome sequencing and annotation.</title>
        <authorList>
            <consortium name="The Broad Institute Genomics Platform"/>
            <consortium name="The Broad Institute Genome Sequencing Center for Infectious Disease"/>
            <person name="Wu L."/>
            <person name="Ma J."/>
        </authorList>
    </citation>
    <scope>NUCLEOTIDE SEQUENCE [LARGE SCALE GENOMIC DNA]</scope>
    <source>
        <strain evidence="3">JCM 30846</strain>
    </source>
</reference>
<dbReference type="EMBL" id="BAABEP010000059">
    <property type="protein sequence ID" value="GAA3753405.1"/>
    <property type="molecule type" value="Genomic_DNA"/>
</dbReference>
<gene>
    <name evidence="2" type="ORF">GCM10023082_56230</name>
</gene>
<evidence type="ECO:0000313" key="3">
    <source>
        <dbReference type="Proteomes" id="UP001499884"/>
    </source>
</evidence>
<accession>A0ABP7G2X5</accession>
<dbReference type="Proteomes" id="UP001499884">
    <property type="component" value="Unassembled WGS sequence"/>
</dbReference>
<evidence type="ECO:0000256" key="1">
    <source>
        <dbReference type="SAM" id="MobiDB-lite"/>
    </source>
</evidence>
<organism evidence="2 3">
    <name type="scientific">Streptomyces tremellae</name>
    <dbReference type="NCBI Taxonomy" id="1124239"/>
    <lineage>
        <taxon>Bacteria</taxon>
        <taxon>Bacillati</taxon>
        <taxon>Actinomycetota</taxon>
        <taxon>Actinomycetes</taxon>
        <taxon>Kitasatosporales</taxon>
        <taxon>Streptomycetaceae</taxon>
        <taxon>Streptomyces</taxon>
    </lineage>
</organism>
<name>A0ABP7G2X5_9ACTN</name>
<sequence>MVRGVRKQRSAKTVRAAVCRAPDRQLRQLRQELRQHRRAAGGDPTRPRRRRKVQPRGAHSPWGARVPDSTAQSIEHILMAAGYPVHLCGVPCHDRIAERT</sequence>
<comment type="caution">
    <text evidence="2">The sequence shown here is derived from an EMBL/GenBank/DDBJ whole genome shotgun (WGS) entry which is preliminary data.</text>
</comment>
<protein>
    <submittedName>
        <fullName evidence="2">Uncharacterized protein</fullName>
    </submittedName>
</protein>
<proteinExistence type="predicted"/>